<sequence length="373" mass="39925">MSKLLSPVTLRGLTLRNRTVVAPMCQYSAIDGFANDWHFVHLGRFALGGFGLVMVEATGVVAEGRISYGDLGLWKDEQIAPLARIVDFLHSQGAAAGIQLAHAGRKASTPVSWHGPEQLATEAQRRAVGYEHWQPVAPSAESHDPDDPNYQVPAALDADGIRRVIDGFVAAALRAEKAGFDTVEIHAAHGYLLNQFLSPLANHRTDAYGGSRENRMRLVLEIAEAVRAVWPADKPLLARLSVSDNAPGGWTPEDSVVLARELKARGVDAIDCSSGGLAQGRIASTAAYQVPFARAVKEGAGIPTMAVGLLGDVAAAETILQSGEADFIALARGALDDPNWAVHAARVLDEDYSLWPVQERRVEGRDKVLGVRA</sequence>
<dbReference type="PANTHER" id="PTHR43303:SF4">
    <property type="entry name" value="NADPH DEHYDROGENASE C23G7.10C-RELATED"/>
    <property type="match status" value="1"/>
</dbReference>
<comment type="cofactor">
    <cofactor evidence="1">
        <name>FMN</name>
        <dbReference type="ChEBI" id="CHEBI:58210"/>
    </cofactor>
</comment>
<dbReference type="Proteomes" id="UP000825799">
    <property type="component" value="Chromosome"/>
</dbReference>
<dbReference type="Pfam" id="PF00724">
    <property type="entry name" value="Oxidored_FMN"/>
    <property type="match status" value="1"/>
</dbReference>
<evidence type="ECO:0000256" key="5">
    <source>
        <dbReference type="ARBA" id="ARBA00023002"/>
    </source>
</evidence>
<dbReference type="PANTHER" id="PTHR43303">
    <property type="entry name" value="NADPH DEHYDROGENASE C23G7.10C-RELATED"/>
    <property type="match status" value="1"/>
</dbReference>
<organism evidence="7 8">
    <name type="scientific">Devosia salina</name>
    <dbReference type="NCBI Taxonomy" id="2860336"/>
    <lineage>
        <taxon>Bacteria</taxon>
        <taxon>Pseudomonadati</taxon>
        <taxon>Pseudomonadota</taxon>
        <taxon>Alphaproteobacteria</taxon>
        <taxon>Hyphomicrobiales</taxon>
        <taxon>Devosiaceae</taxon>
        <taxon>Devosia</taxon>
    </lineage>
</organism>
<dbReference type="RefSeq" id="WP_220303829.1">
    <property type="nucleotide sequence ID" value="NZ_CP080590.1"/>
</dbReference>
<dbReference type="Gene3D" id="3.20.20.70">
    <property type="entry name" value="Aldolase class I"/>
    <property type="match status" value="1"/>
</dbReference>
<dbReference type="SUPFAM" id="SSF51395">
    <property type="entry name" value="FMN-linked oxidoreductases"/>
    <property type="match status" value="1"/>
</dbReference>
<dbReference type="InterPro" id="IPR013785">
    <property type="entry name" value="Aldolase_TIM"/>
</dbReference>
<keyword evidence="3" id="KW-0288">FMN</keyword>
<evidence type="ECO:0000313" key="7">
    <source>
        <dbReference type="EMBL" id="QYO75358.1"/>
    </source>
</evidence>
<dbReference type="InterPro" id="IPR001155">
    <property type="entry name" value="OxRdtase_FMN_N"/>
</dbReference>
<evidence type="ECO:0000256" key="1">
    <source>
        <dbReference type="ARBA" id="ARBA00001917"/>
    </source>
</evidence>
<evidence type="ECO:0000256" key="4">
    <source>
        <dbReference type="ARBA" id="ARBA00022857"/>
    </source>
</evidence>
<evidence type="ECO:0000256" key="2">
    <source>
        <dbReference type="ARBA" id="ARBA00022630"/>
    </source>
</evidence>
<evidence type="ECO:0000256" key="3">
    <source>
        <dbReference type="ARBA" id="ARBA00022643"/>
    </source>
</evidence>
<dbReference type="EMBL" id="CP080590">
    <property type="protein sequence ID" value="QYO75358.1"/>
    <property type="molecule type" value="Genomic_DNA"/>
</dbReference>
<evidence type="ECO:0000259" key="6">
    <source>
        <dbReference type="Pfam" id="PF00724"/>
    </source>
</evidence>
<dbReference type="CDD" id="cd02932">
    <property type="entry name" value="OYE_YqiM_FMN"/>
    <property type="match status" value="1"/>
</dbReference>
<evidence type="ECO:0000313" key="8">
    <source>
        <dbReference type="Proteomes" id="UP000825799"/>
    </source>
</evidence>
<dbReference type="InterPro" id="IPR044152">
    <property type="entry name" value="YqjM-like"/>
</dbReference>
<protein>
    <submittedName>
        <fullName evidence="7">NADH:flavin oxidoreductase/NADH oxidase</fullName>
    </submittedName>
</protein>
<accession>A0ABX8W989</accession>
<proteinExistence type="predicted"/>
<keyword evidence="5" id="KW-0560">Oxidoreductase</keyword>
<keyword evidence="2" id="KW-0285">Flavoprotein</keyword>
<gene>
    <name evidence="7" type="ORF">K1X15_11940</name>
</gene>
<keyword evidence="8" id="KW-1185">Reference proteome</keyword>
<reference evidence="7 8" key="1">
    <citation type="submission" date="2021-08" db="EMBL/GenBank/DDBJ databases">
        <title>Devosia salina sp. nov., isolated from the South China Sea sediment.</title>
        <authorList>
            <person name="Zhou Z."/>
        </authorList>
    </citation>
    <scope>NUCLEOTIDE SEQUENCE [LARGE SCALE GENOMIC DNA]</scope>
    <source>
        <strain evidence="7 8">SCS-3</strain>
    </source>
</reference>
<keyword evidence="4" id="KW-0521">NADP</keyword>
<name>A0ABX8W989_9HYPH</name>
<feature type="domain" description="NADH:flavin oxidoreductase/NADH oxidase N-terminal" evidence="6">
    <location>
        <begin position="3"/>
        <end position="346"/>
    </location>
</feature>